<protein>
    <submittedName>
        <fullName evidence="9">Carbohydrate ABC transporter permease</fullName>
    </submittedName>
</protein>
<dbReference type="CDD" id="cd06261">
    <property type="entry name" value="TM_PBP2"/>
    <property type="match status" value="1"/>
</dbReference>
<keyword evidence="10" id="KW-1185">Reference proteome</keyword>
<dbReference type="GO" id="GO:0005886">
    <property type="term" value="C:plasma membrane"/>
    <property type="evidence" value="ECO:0007669"/>
    <property type="project" value="UniProtKB-SubCell"/>
</dbReference>
<keyword evidence="5 7" id="KW-1133">Transmembrane helix</keyword>
<dbReference type="Gene3D" id="1.10.3720.10">
    <property type="entry name" value="MetI-like"/>
    <property type="match status" value="1"/>
</dbReference>
<dbReference type="InterPro" id="IPR000515">
    <property type="entry name" value="MetI-like"/>
</dbReference>
<dbReference type="PANTHER" id="PTHR43744:SF6">
    <property type="entry name" value="ABC TRANSPORTER PERMEASE PROTEIN YESQ-RELATED"/>
    <property type="match status" value="1"/>
</dbReference>
<comment type="subcellular location">
    <subcellularLocation>
        <location evidence="1 7">Cell membrane</location>
        <topology evidence="1 7">Multi-pass membrane protein</topology>
    </subcellularLocation>
</comment>
<dbReference type="AlphaFoldDB" id="A0A8J8MIF3"/>
<comment type="similarity">
    <text evidence="7">Belongs to the binding-protein-dependent transport system permease family.</text>
</comment>
<dbReference type="PROSITE" id="PS50928">
    <property type="entry name" value="ABC_TM1"/>
    <property type="match status" value="1"/>
</dbReference>
<evidence type="ECO:0000256" key="4">
    <source>
        <dbReference type="ARBA" id="ARBA00022692"/>
    </source>
</evidence>
<accession>A0A8J8MIF3</accession>
<sequence length="277" mass="31878">MSKKKADKRRRIMAYVLLSLGAMLFLFPFIWMVSTSLKSMNDIYRPGINIFFKDPQWSNYVEAINTFPFLTYLKNTVLVTVLSIIGAIISCSLVAYGFAKIKAPGSSILFVIMLATMMLPGQVRIVPLFIFFRNIGWIDTLYPLFIQSFFANAFFVFLLRQFYMRLPNNLSEAARMDGCNAFQIWYKIYMPLSKPALISVAIFEFMGKWNDFFDPLIYINSDKYKTLALGLMSFQNQYATKLNLLMAADIVIIIPCIILFFIAQRYFIEGVTFTGGK</sequence>
<keyword evidence="4 7" id="KW-0812">Transmembrane</keyword>
<feature type="transmembrane region" description="Helical" evidence="7">
    <location>
        <begin position="108"/>
        <end position="132"/>
    </location>
</feature>
<feature type="transmembrane region" description="Helical" evidence="7">
    <location>
        <begin position="12"/>
        <end position="31"/>
    </location>
</feature>
<dbReference type="Pfam" id="PF00528">
    <property type="entry name" value="BPD_transp_1"/>
    <property type="match status" value="1"/>
</dbReference>
<feature type="transmembrane region" description="Helical" evidence="7">
    <location>
        <begin position="144"/>
        <end position="163"/>
    </location>
</feature>
<dbReference type="EMBL" id="CP058649">
    <property type="protein sequence ID" value="QUI22174.1"/>
    <property type="molecule type" value="Genomic_DNA"/>
</dbReference>
<evidence type="ECO:0000256" key="1">
    <source>
        <dbReference type="ARBA" id="ARBA00004651"/>
    </source>
</evidence>
<dbReference type="InterPro" id="IPR035906">
    <property type="entry name" value="MetI-like_sf"/>
</dbReference>
<dbReference type="SUPFAM" id="SSF161098">
    <property type="entry name" value="MetI-like"/>
    <property type="match status" value="1"/>
</dbReference>
<dbReference type="Proteomes" id="UP000683246">
    <property type="component" value="Chromosome"/>
</dbReference>
<organism evidence="9 10">
    <name type="scientific">Vallitalea pronyensis</name>
    <dbReference type="NCBI Taxonomy" id="1348613"/>
    <lineage>
        <taxon>Bacteria</taxon>
        <taxon>Bacillati</taxon>
        <taxon>Bacillota</taxon>
        <taxon>Clostridia</taxon>
        <taxon>Lachnospirales</taxon>
        <taxon>Vallitaleaceae</taxon>
        <taxon>Vallitalea</taxon>
    </lineage>
</organism>
<dbReference type="GO" id="GO:0055085">
    <property type="term" value="P:transmembrane transport"/>
    <property type="evidence" value="ECO:0007669"/>
    <property type="project" value="InterPro"/>
</dbReference>
<dbReference type="KEGG" id="vpy:HZI73_07610"/>
<dbReference type="RefSeq" id="WP_212697653.1">
    <property type="nucleotide sequence ID" value="NZ_CP058649.1"/>
</dbReference>
<feature type="transmembrane region" description="Helical" evidence="7">
    <location>
        <begin position="77"/>
        <end position="96"/>
    </location>
</feature>
<feature type="transmembrane region" description="Helical" evidence="7">
    <location>
        <begin position="242"/>
        <end position="263"/>
    </location>
</feature>
<dbReference type="PANTHER" id="PTHR43744">
    <property type="entry name" value="ABC TRANSPORTER PERMEASE PROTEIN MG189-RELATED-RELATED"/>
    <property type="match status" value="1"/>
</dbReference>
<evidence type="ECO:0000256" key="5">
    <source>
        <dbReference type="ARBA" id="ARBA00022989"/>
    </source>
</evidence>
<name>A0A8J8MIF3_9FIRM</name>
<evidence type="ECO:0000256" key="2">
    <source>
        <dbReference type="ARBA" id="ARBA00022448"/>
    </source>
</evidence>
<keyword evidence="3" id="KW-1003">Cell membrane</keyword>
<keyword evidence="2 7" id="KW-0813">Transport</keyword>
<proteinExistence type="inferred from homology"/>
<evidence type="ECO:0000256" key="3">
    <source>
        <dbReference type="ARBA" id="ARBA00022475"/>
    </source>
</evidence>
<reference evidence="9" key="1">
    <citation type="submission" date="2020-07" db="EMBL/GenBank/DDBJ databases">
        <title>Vallitalea pronyensis genome.</title>
        <authorList>
            <person name="Postec A."/>
        </authorList>
    </citation>
    <scope>NUCLEOTIDE SEQUENCE</scope>
    <source>
        <strain evidence="9">FatNI3</strain>
    </source>
</reference>
<gene>
    <name evidence="9" type="ORF">HZI73_07610</name>
</gene>
<keyword evidence="6 7" id="KW-0472">Membrane</keyword>
<evidence type="ECO:0000256" key="6">
    <source>
        <dbReference type="ARBA" id="ARBA00023136"/>
    </source>
</evidence>
<evidence type="ECO:0000259" key="8">
    <source>
        <dbReference type="PROSITE" id="PS50928"/>
    </source>
</evidence>
<evidence type="ECO:0000256" key="7">
    <source>
        <dbReference type="RuleBase" id="RU363032"/>
    </source>
</evidence>
<evidence type="ECO:0000313" key="9">
    <source>
        <dbReference type="EMBL" id="QUI22174.1"/>
    </source>
</evidence>
<evidence type="ECO:0000313" key="10">
    <source>
        <dbReference type="Proteomes" id="UP000683246"/>
    </source>
</evidence>
<feature type="domain" description="ABC transmembrane type-1" evidence="8">
    <location>
        <begin position="73"/>
        <end position="263"/>
    </location>
</feature>